<protein>
    <submittedName>
        <fullName evidence="9">Adenylate and Guanylate cyclase catalytic domain containing protein</fullName>
    </submittedName>
</protein>
<keyword evidence="3" id="KW-0547">Nucleotide-binding</keyword>
<dbReference type="SMART" id="SM00044">
    <property type="entry name" value="CYCc"/>
    <property type="match status" value="1"/>
</dbReference>
<feature type="transmembrane region" description="Helical" evidence="7">
    <location>
        <begin position="626"/>
        <end position="646"/>
    </location>
</feature>
<dbReference type="GO" id="GO:0007168">
    <property type="term" value="P:receptor guanylyl cyclase signaling pathway"/>
    <property type="evidence" value="ECO:0007669"/>
    <property type="project" value="TreeGrafter"/>
</dbReference>
<evidence type="ECO:0000259" key="8">
    <source>
        <dbReference type="PROSITE" id="PS50125"/>
    </source>
</evidence>
<keyword evidence="6" id="KW-0456">Lyase</keyword>
<dbReference type="GO" id="GO:0005886">
    <property type="term" value="C:plasma membrane"/>
    <property type="evidence" value="ECO:0007669"/>
    <property type="project" value="TreeGrafter"/>
</dbReference>
<evidence type="ECO:0000256" key="5">
    <source>
        <dbReference type="ARBA" id="ARBA00023136"/>
    </source>
</evidence>
<feature type="transmembrane region" description="Helical" evidence="7">
    <location>
        <begin position="311"/>
        <end position="333"/>
    </location>
</feature>
<name>A0A1J4KEI5_9EUKA</name>
<proteinExistence type="predicted"/>
<dbReference type="PANTHER" id="PTHR11920:SF335">
    <property type="entry name" value="GUANYLATE CYCLASE"/>
    <property type="match status" value="1"/>
</dbReference>
<dbReference type="Gene3D" id="3.30.450.20">
    <property type="entry name" value="PAS domain"/>
    <property type="match status" value="1"/>
</dbReference>
<feature type="domain" description="Guanylate cyclase" evidence="8">
    <location>
        <begin position="1369"/>
        <end position="1501"/>
    </location>
</feature>
<dbReference type="InterPro" id="IPR035965">
    <property type="entry name" value="PAS-like_dom_sf"/>
</dbReference>
<comment type="subcellular location">
    <subcellularLocation>
        <location evidence="1">Membrane</location>
    </subcellularLocation>
</comment>
<dbReference type="SUPFAM" id="SSF55785">
    <property type="entry name" value="PYP-like sensor domain (PAS domain)"/>
    <property type="match status" value="1"/>
</dbReference>
<comment type="caution">
    <text evidence="9">The sequence shown here is derived from an EMBL/GenBank/DDBJ whole genome shotgun (WGS) entry which is preliminary data.</text>
</comment>
<evidence type="ECO:0000256" key="7">
    <source>
        <dbReference type="SAM" id="Phobius"/>
    </source>
</evidence>
<dbReference type="InterPro" id="IPR050401">
    <property type="entry name" value="Cyclic_nucleotide_synthase"/>
</dbReference>
<feature type="transmembrane region" description="Helical" evidence="7">
    <location>
        <begin position="226"/>
        <end position="244"/>
    </location>
</feature>
<feature type="transmembrane region" description="Helical" evidence="7">
    <location>
        <begin position="250"/>
        <end position="272"/>
    </location>
</feature>
<dbReference type="GeneID" id="94836663"/>
<dbReference type="GO" id="GO:0004016">
    <property type="term" value="F:adenylate cyclase activity"/>
    <property type="evidence" value="ECO:0007669"/>
    <property type="project" value="TreeGrafter"/>
</dbReference>
<accession>A0A1J4KEI5</accession>
<keyword evidence="4 7" id="KW-1133">Transmembrane helix</keyword>
<feature type="transmembrane region" description="Helical" evidence="7">
    <location>
        <begin position="150"/>
        <end position="175"/>
    </location>
</feature>
<dbReference type="SUPFAM" id="SSF55073">
    <property type="entry name" value="Nucleotide cyclase"/>
    <property type="match status" value="1"/>
</dbReference>
<dbReference type="Pfam" id="PF00211">
    <property type="entry name" value="Guanylate_cyc"/>
    <property type="match status" value="1"/>
</dbReference>
<dbReference type="GO" id="GO:0000166">
    <property type="term" value="F:nucleotide binding"/>
    <property type="evidence" value="ECO:0007669"/>
    <property type="project" value="UniProtKB-KW"/>
</dbReference>
<reference evidence="9" key="1">
    <citation type="submission" date="2016-10" db="EMBL/GenBank/DDBJ databases">
        <authorList>
            <person name="Benchimol M."/>
            <person name="Almeida L.G."/>
            <person name="Vasconcelos A.T."/>
            <person name="Perreira-Neves A."/>
            <person name="Rosa I.A."/>
            <person name="Tasca T."/>
            <person name="Bogo M.R."/>
            <person name="de Souza W."/>
        </authorList>
    </citation>
    <scope>NUCLEOTIDE SEQUENCE [LARGE SCALE GENOMIC DNA]</scope>
    <source>
        <strain evidence="9">K</strain>
    </source>
</reference>
<feature type="transmembrane region" description="Helical" evidence="7">
    <location>
        <begin position="108"/>
        <end position="129"/>
    </location>
</feature>
<keyword evidence="5 7" id="KW-0472">Membrane</keyword>
<feature type="transmembrane region" description="Helical" evidence="7">
    <location>
        <begin position="838"/>
        <end position="861"/>
    </location>
</feature>
<feature type="transmembrane region" description="Helical" evidence="7">
    <location>
        <begin position="979"/>
        <end position="1001"/>
    </location>
</feature>
<dbReference type="OrthoDB" id="6127067at2759"/>
<evidence type="ECO:0000256" key="6">
    <source>
        <dbReference type="ARBA" id="ARBA00023239"/>
    </source>
</evidence>
<dbReference type="SMART" id="SM00091">
    <property type="entry name" value="PAS"/>
    <property type="match status" value="1"/>
</dbReference>
<dbReference type="GO" id="GO:0001653">
    <property type="term" value="F:peptide receptor activity"/>
    <property type="evidence" value="ECO:0007669"/>
    <property type="project" value="TreeGrafter"/>
</dbReference>
<organism evidence="9 10">
    <name type="scientific">Tritrichomonas foetus</name>
    <dbReference type="NCBI Taxonomy" id="1144522"/>
    <lineage>
        <taxon>Eukaryota</taxon>
        <taxon>Metamonada</taxon>
        <taxon>Parabasalia</taxon>
        <taxon>Tritrichomonadida</taxon>
        <taxon>Tritrichomonadidae</taxon>
        <taxon>Tritrichomonas</taxon>
    </lineage>
</organism>
<feature type="transmembrane region" description="Helical" evidence="7">
    <location>
        <begin position="181"/>
        <end position="205"/>
    </location>
</feature>
<feature type="transmembrane region" description="Helical" evidence="7">
    <location>
        <begin position="38"/>
        <end position="55"/>
    </location>
</feature>
<feature type="transmembrane region" description="Helical" evidence="7">
    <location>
        <begin position="284"/>
        <end position="305"/>
    </location>
</feature>
<dbReference type="GO" id="GO:0035556">
    <property type="term" value="P:intracellular signal transduction"/>
    <property type="evidence" value="ECO:0007669"/>
    <property type="project" value="InterPro"/>
</dbReference>
<sequence>MENNNESARSSFSNMGSQTEKYHGILEKDIYKKTRNEFFVLFSYLYSTAPNFHWLHTIMSIYRIWQLIASSFCMGFPTLWESGSAFEKINSIIVLPIYFIPVNSRRNVIPFFLLVFDILIVFLVGFLLLSARYFESNAKLPKSIPSVVTFLFSSLGFILEFLSAAYSGELIGLMISNNESISLTLSIVLLVITLLCFLCYAFIYCEVISISLTFQPNSLQTVTNKCQNFVFVITNVIAFVLGIASTSTLLVRKIATIIAMVLNGVAIYSIFLDGGFTNHIHSTCIAATFISNMVGLAIIVAYLFIDKVMEELFLIVYVVVWVIAVFSFHFILLKIKYMHINILDIIMDDECEFSTYIKSPSKYASILVSGFENAHPYCLSWNFCRAATNQWPNNILMWFLYAKFTAIYPEETMQLVCIGKSIKQHHLKGGFVKQIIDQMAVLVRQREPNLSTVLKSKLNKMNKEVQSTKHKLRNVWDMIIQSNIGEMESAIYQTYMSIEKNEAEFIHLLRQYPNNRFVFRSYSRFLLDVLADYKQYETWDISTKLLARGMSCNDDQAHELGLHTFSLLPSHIKNSVIVKINTESFDDISALETINPDGMDESMEHFYTISDMINNITIPSISRTKVLRIILLIVCVVMVIIAGILFDNFYLSTLSEPLNFIYAFSYMRSMCFHLTAYSIQTVFEKMPSLIQEEFPDLDNLVYLGSTEDTQKQLLHLVKESSLLTVKLGEMQNYRSGNEYMDRARAFIFTDTFQYRTFPSYRNWTHIQMTPYSVFQEYIRLCSSLGNENNITEYNLGDPAIQASFNAMGTMSTIISEALDEVSNYMVHNHKNKTLIVKIVFYTGLVVIPIILIVVIIILLLYIDKDKKAIFKCLAALPKNTVSNIAERLKILKKDANSEGTTTITDGEVNKQEDNMIKILATSDSKKNSRASSDSVSFIGTIIQSICVIVSLVLLSNLFITQSQSLYEAAPHIDYMMGAFGYQIGSFVNLMMIVSIGSGHPIPDIEPLRLKAGLELRSSISVDYLNKLRYGDKESGVVPFKHFSEGMEKAVETTHCLDVDLPSTLHDVYSCFQPENIYMLFDAFSAWLYTPYFQSNGETMFSFNDEMYSGLWHIENIHLYNAFYAPLFSNIVPDVVDDVDDDIPLIFGLSSLFIVIAILTEIVVFYFINETEKRLRYALRLLLHCPPNIITQNPTIMSVLSGNFRKKSNDPTNRDEKYYDSIANNMPDSIMCVIGDHMVFKIRFINQSSLRLFGKTQQECIGLDINDLVDKELNPDLISCLKLTESQVIDDIEYKKSDGQVIHFAITTARLKNETIISFRDTTNTIRYNTLIAEEHAKSDMLLASILPANLAKRVQQGETDICFSVQSVTISFIDIVEFTPWCGSMEASDVMITLNNLFTRFDRIVNSKSTMTKIKCIGDCYMSAGGIFMEVNQPALHAKEVVDFGIASIDAVEDLNSEIGQSLRIRVGVNTGGPVVGGVLGIGKPTFEILGPAINMAQQMEHCGVPMQVHVSRHVYELIYGDCFQIKERGEIAIKNGKVVTYLVTKKEQQS</sequence>
<evidence type="ECO:0000256" key="4">
    <source>
        <dbReference type="ARBA" id="ARBA00022989"/>
    </source>
</evidence>
<dbReference type="GO" id="GO:0004383">
    <property type="term" value="F:guanylate cyclase activity"/>
    <property type="evidence" value="ECO:0007669"/>
    <property type="project" value="TreeGrafter"/>
</dbReference>
<feature type="transmembrane region" description="Helical" evidence="7">
    <location>
        <begin position="935"/>
        <end position="959"/>
    </location>
</feature>
<evidence type="ECO:0000313" key="9">
    <source>
        <dbReference type="EMBL" id="OHT09619.1"/>
    </source>
</evidence>
<dbReference type="VEuPathDB" id="TrichDB:TRFO_21419"/>
<dbReference type="CDD" id="cd07302">
    <property type="entry name" value="CHD"/>
    <property type="match status" value="1"/>
</dbReference>
<dbReference type="InterPro" id="IPR001054">
    <property type="entry name" value="A/G_cyclase"/>
</dbReference>
<evidence type="ECO:0000256" key="1">
    <source>
        <dbReference type="ARBA" id="ARBA00004370"/>
    </source>
</evidence>
<dbReference type="InterPro" id="IPR029787">
    <property type="entry name" value="Nucleotide_cyclase"/>
</dbReference>
<dbReference type="RefSeq" id="XP_068362755.1">
    <property type="nucleotide sequence ID" value="XM_068501959.1"/>
</dbReference>
<dbReference type="InterPro" id="IPR000014">
    <property type="entry name" value="PAS"/>
</dbReference>
<dbReference type="CDD" id="cd00130">
    <property type="entry name" value="PAS"/>
    <property type="match status" value="1"/>
</dbReference>
<dbReference type="NCBIfam" id="TIGR00229">
    <property type="entry name" value="sensory_box"/>
    <property type="match status" value="1"/>
</dbReference>
<evidence type="ECO:0000256" key="3">
    <source>
        <dbReference type="ARBA" id="ARBA00022741"/>
    </source>
</evidence>
<evidence type="ECO:0000256" key="2">
    <source>
        <dbReference type="ARBA" id="ARBA00022692"/>
    </source>
</evidence>
<feature type="transmembrane region" description="Helical" evidence="7">
    <location>
        <begin position="1144"/>
        <end position="1167"/>
    </location>
</feature>
<gene>
    <name evidence="9" type="ORF">TRFO_21419</name>
</gene>
<keyword evidence="2 7" id="KW-0812">Transmembrane</keyword>
<keyword evidence="10" id="KW-1185">Reference proteome</keyword>
<evidence type="ECO:0000313" key="10">
    <source>
        <dbReference type="Proteomes" id="UP000179807"/>
    </source>
</evidence>
<dbReference type="PANTHER" id="PTHR11920">
    <property type="entry name" value="GUANYLYL CYCLASE"/>
    <property type="match status" value="1"/>
</dbReference>
<dbReference type="Gene3D" id="3.30.70.1230">
    <property type="entry name" value="Nucleotide cyclase"/>
    <property type="match status" value="1"/>
</dbReference>
<dbReference type="EMBL" id="MLAK01000634">
    <property type="protein sequence ID" value="OHT09619.1"/>
    <property type="molecule type" value="Genomic_DNA"/>
</dbReference>
<dbReference type="PROSITE" id="PS50125">
    <property type="entry name" value="GUANYLATE_CYCLASE_2"/>
    <property type="match status" value="1"/>
</dbReference>
<dbReference type="Proteomes" id="UP000179807">
    <property type="component" value="Unassembled WGS sequence"/>
</dbReference>